<protein>
    <submittedName>
        <fullName evidence="1">Uncharacterized protein</fullName>
    </submittedName>
</protein>
<reference evidence="1 2" key="1">
    <citation type="journal article" date="2020" name="G3 (Bethesda)">
        <title>CeMbio - The Caenorhabditis elegans Microbiome Resource.</title>
        <authorList>
            <person name="Dirksen P."/>
            <person name="Assie A."/>
            <person name="Zimmermann J."/>
            <person name="Zhang F."/>
            <person name="Tietje A.M."/>
            <person name="Marsh S.A."/>
            <person name="Felix M.A."/>
            <person name="Shapira M."/>
            <person name="Kaleta C."/>
            <person name="Schulenburg H."/>
            <person name="Samuel B."/>
        </authorList>
    </citation>
    <scope>NUCLEOTIDE SEQUENCE [LARGE SCALE GENOMIC DNA]</scope>
    <source>
        <strain evidence="1 2">BIGb0172</strain>
    </source>
</reference>
<sequence length="138" mass="14471">MNSKPQAARASAKAAASVDTSSETSRVDSAYADVIRAIAGHGDQPLDIHDICRHRRACGFTDDLALTECEAQAINTRLYGLSAISALLMGADDGGAFKLSKWLQGGLHSALYALTEDAQGVLQRANERAAEARKGGLG</sequence>
<dbReference type="RefSeq" id="WP_182322297.1">
    <property type="nucleotide sequence ID" value="NZ_CP058554.1"/>
</dbReference>
<dbReference type="Proteomes" id="UP000515240">
    <property type="component" value="Chromosome"/>
</dbReference>
<dbReference type="KEGG" id="cpis:HS961_12175"/>
<accession>A0A7G5EHP7</accession>
<dbReference type="AlphaFoldDB" id="A0A7G5EHP7"/>
<proteinExistence type="predicted"/>
<gene>
    <name evidence="1" type="ORF">HS961_12175</name>
</gene>
<dbReference type="EMBL" id="CP058554">
    <property type="protein sequence ID" value="QMV73522.1"/>
    <property type="molecule type" value="Genomic_DNA"/>
</dbReference>
<name>A0A7G5EHP7_9BURK</name>
<evidence type="ECO:0000313" key="2">
    <source>
        <dbReference type="Proteomes" id="UP000515240"/>
    </source>
</evidence>
<organism evidence="1 2">
    <name type="scientific">Comamonas piscis</name>
    <dbReference type="NCBI Taxonomy" id="1562974"/>
    <lineage>
        <taxon>Bacteria</taxon>
        <taxon>Pseudomonadati</taxon>
        <taxon>Pseudomonadota</taxon>
        <taxon>Betaproteobacteria</taxon>
        <taxon>Burkholderiales</taxon>
        <taxon>Comamonadaceae</taxon>
        <taxon>Comamonas</taxon>
    </lineage>
</organism>
<keyword evidence="2" id="KW-1185">Reference proteome</keyword>
<evidence type="ECO:0000313" key="1">
    <source>
        <dbReference type="EMBL" id="QMV73522.1"/>
    </source>
</evidence>